<proteinExistence type="predicted"/>
<evidence type="ECO:0000313" key="2">
    <source>
        <dbReference type="Proteomes" id="UP000242520"/>
    </source>
</evidence>
<name>A0A1M5PVG6_9FIRM</name>
<dbReference type="EMBL" id="FQXH01000007">
    <property type="protein sequence ID" value="SHH05616.1"/>
    <property type="molecule type" value="Genomic_DNA"/>
</dbReference>
<reference evidence="2" key="1">
    <citation type="submission" date="2016-11" db="EMBL/GenBank/DDBJ databases">
        <authorList>
            <person name="Varghese N."/>
            <person name="Submissions S."/>
        </authorList>
    </citation>
    <scope>NUCLEOTIDE SEQUENCE [LARGE SCALE GENOMIC DNA]</scope>
    <source>
        <strain evidence="2">DSM 15285</strain>
    </source>
</reference>
<dbReference type="InterPro" id="IPR025855">
    <property type="entry name" value="Replic_Relax"/>
</dbReference>
<accession>A0A1M5PVG6</accession>
<dbReference type="AlphaFoldDB" id="A0A1M5PVG6"/>
<sequence>MSAKIQDRDLKVINFIEKVGVATTNQIYQMFFSNRTDRVCYRRLNRLVQEKKLKRFRENQISEYKYYIKKKPVNIRHGVLRTEFYVQLSKLFNIKHFKKEFEINNIRSDALFGIENKKTQKKFLLFLEVEISNNNLKKKLKKYEGLKISKKYKGKLPVFPILIILSNKQKIDTKLNYIQIKTDFSNMKDLYFQFR</sequence>
<keyword evidence="2" id="KW-1185">Reference proteome</keyword>
<organism evidence="1 2">
    <name type="scientific">Tepidibacter thalassicus DSM 15285</name>
    <dbReference type="NCBI Taxonomy" id="1123350"/>
    <lineage>
        <taxon>Bacteria</taxon>
        <taxon>Bacillati</taxon>
        <taxon>Bacillota</taxon>
        <taxon>Clostridia</taxon>
        <taxon>Peptostreptococcales</taxon>
        <taxon>Peptostreptococcaceae</taxon>
        <taxon>Tepidibacter</taxon>
    </lineage>
</organism>
<evidence type="ECO:0000313" key="1">
    <source>
        <dbReference type="EMBL" id="SHH05616.1"/>
    </source>
</evidence>
<dbReference type="Pfam" id="PF13814">
    <property type="entry name" value="Replic_Relax"/>
    <property type="match status" value="1"/>
</dbReference>
<dbReference type="RefSeq" id="WP_072723543.1">
    <property type="nucleotide sequence ID" value="NZ_FQXH01000007.1"/>
</dbReference>
<protein>
    <submittedName>
        <fullName evidence="1">Replication-relaxation</fullName>
    </submittedName>
</protein>
<dbReference type="Proteomes" id="UP000242520">
    <property type="component" value="Unassembled WGS sequence"/>
</dbReference>
<gene>
    <name evidence="1" type="ORF">SAMN02744040_00617</name>
</gene>